<evidence type="ECO:0000256" key="3">
    <source>
        <dbReference type="ARBA" id="ARBA00022490"/>
    </source>
</evidence>
<feature type="non-terminal residue" evidence="12">
    <location>
        <position position="537"/>
    </location>
</feature>
<keyword evidence="6" id="KW-0802">TPR repeat</keyword>
<keyword evidence="7" id="KW-0175">Coiled coil</keyword>
<keyword evidence="8" id="KW-0505">Motor protein</keyword>
<dbReference type="SUPFAM" id="SSF48452">
    <property type="entry name" value="TPR-like"/>
    <property type="match status" value="2"/>
</dbReference>
<feature type="non-terminal residue" evidence="12">
    <location>
        <position position="1"/>
    </location>
</feature>
<comment type="similarity">
    <text evidence="2">Belongs to the kinesin light chain family.</text>
</comment>
<evidence type="ECO:0000256" key="4">
    <source>
        <dbReference type="ARBA" id="ARBA00022701"/>
    </source>
</evidence>
<feature type="region of interest" description="Disordered" evidence="10">
    <location>
        <begin position="1"/>
        <end position="24"/>
    </location>
</feature>
<evidence type="ECO:0000256" key="10">
    <source>
        <dbReference type="SAM" id="MobiDB-lite"/>
    </source>
</evidence>
<feature type="domain" description="Clr5" evidence="11">
    <location>
        <begin position="29"/>
        <end position="81"/>
    </location>
</feature>
<dbReference type="InterPro" id="IPR002151">
    <property type="entry name" value="Kinesin_light"/>
</dbReference>
<evidence type="ECO:0000256" key="8">
    <source>
        <dbReference type="ARBA" id="ARBA00023175"/>
    </source>
</evidence>
<evidence type="ECO:0000256" key="9">
    <source>
        <dbReference type="ARBA" id="ARBA00023212"/>
    </source>
</evidence>
<keyword evidence="3" id="KW-0963">Cytoplasm</keyword>
<reference evidence="13" key="1">
    <citation type="journal article" date="2020" name="Stud. Mycol.">
        <title>101 Dothideomycetes genomes: A test case for predicting lifestyles and emergence of pathogens.</title>
        <authorList>
            <person name="Haridas S."/>
            <person name="Albert R."/>
            <person name="Binder M."/>
            <person name="Bloem J."/>
            <person name="LaButti K."/>
            <person name="Salamov A."/>
            <person name="Andreopoulos B."/>
            <person name="Baker S."/>
            <person name="Barry K."/>
            <person name="Bills G."/>
            <person name="Bluhm B."/>
            <person name="Cannon C."/>
            <person name="Castanera R."/>
            <person name="Culley D."/>
            <person name="Daum C."/>
            <person name="Ezra D."/>
            <person name="Gonzalez J."/>
            <person name="Henrissat B."/>
            <person name="Kuo A."/>
            <person name="Liang C."/>
            <person name="Lipzen A."/>
            <person name="Lutzoni F."/>
            <person name="Magnuson J."/>
            <person name="Mondo S."/>
            <person name="Nolan M."/>
            <person name="Ohm R."/>
            <person name="Pangilinan J."/>
            <person name="Park H.-J."/>
            <person name="Ramirez L."/>
            <person name="Alfaro M."/>
            <person name="Sun H."/>
            <person name="Tritt A."/>
            <person name="Yoshinaga Y."/>
            <person name="Zwiers L.-H."/>
            <person name="Turgeon B."/>
            <person name="Goodwin S."/>
            <person name="Spatafora J."/>
            <person name="Crous P."/>
            <person name="Grigoriev I."/>
        </authorList>
    </citation>
    <scope>NUCLEOTIDE SEQUENCE [LARGE SCALE GENOMIC DNA]</scope>
    <source>
        <strain evidence="13">CBS 304.66</strain>
    </source>
</reference>
<dbReference type="Pfam" id="PF13374">
    <property type="entry name" value="TPR_10"/>
    <property type="match status" value="2"/>
</dbReference>
<keyword evidence="9" id="KW-0206">Cytoskeleton</keyword>
<proteinExistence type="inferred from homology"/>
<evidence type="ECO:0000313" key="12">
    <source>
        <dbReference type="EMBL" id="KAF2271084.1"/>
    </source>
</evidence>
<evidence type="ECO:0000256" key="1">
    <source>
        <dbReference type="ARBA" id="ARBA00004245"/>
    </source>
</evidence>
<dbReference type="EMBL" id="ML986578">
    <property type="protein sequence ID" value="KAF2271084.1"/>
    <property type="molecule type" value="Genomic_DNA"/>
</dbReference>
<dbReference type="GO" id="GO:0019894">
    <property type="term" value="F:kinesin binding"/>
    <property type="evidence" value="ECO:0007669"/>
    <property type="project" value="TreeGrafter"/>
</dbReference>
<dbReference type="InterPro" id="IPR011990">
    <property type="entry name" value="TPR-like_helical_dom_sf"/>
</dbReference>
<name>A0A9P4ND77_9PLEO</name>
<dbReference type="InterPro" id="IPR019734">
    <property type="entry name" value="TPR_rpt"/>
</dbReference>
<dbReference type="PANTHER" id="PTHR45783">
    <property type="entry name" value="KINESIN LIGHT CHAIN"/>
    <property type="match status" value="1"/>
</dbReference>
<feature type="compositionally biased region" description="Low complexity" evidence="10">
    <location>
        <begin position="1"/>
        <end position="12"/>
    </location>
</feature>
<dbReference type="Proteomes" id="UP000800093">
    <property type="component" value="Unassembled WGS sequence"/>
</dbReference>
<dbReference type="AlphaFoldDB" id="A0A9P4ND77"/>
<dbReference type="PANTHER" id="PTHR45783:SF3">
    <property type="entry name" value="KINESIN LIGHT CHAIN"/>
    <property type="match status" value="1"/>
</dbReference>
<sequence length="537" mass="59597">ASDVQTTPTTHPMGPPTRPRKRKAPTLCADAWEPYKARIVELHVTLGLSLPEVKKKIEDEFGFTAELRQYRTRVSQWGKDKNVKPQEMRAIVRKRQQRRLVEVNKGELLFKVRGKQVEPQKIDRWMKSHEVPESLLYAPTTPSAVGCRTISERGSPAPSPTYSPATSALSPRGIYFTAQSPQAPSPTISVSSVVQLQSSTFVGQSPAPIYRSLPNFAFGAHYTPSALETQLGIETASLPYRYRQTEEECLRDELSRTETSLGPRHSKTLGLLSELGWVLVDQGRYKSAEEVARHLVDGCRTLSGDDNVETLQALSLLGQVLCHQGLYVKAEKLHRRALEGKEKVLGPEHSETLISVDNLGVALGSQGRYQEAEAMHRRALEGNEKVLGPEHSGTLISVDNLGLALRSQGRFQEAEAMHRRALEGKEKVLGPEHSGTLSSVDNLGVALGSQGRYQEAEAMHRRALEGKEKVLGPEHPETLISVDDLGFALGSQGRYQEAEAMHRRALEGKEKVLGLEHPSTLISIYNVALLYHRRQHY</sequence>
<organism evidence="12 13">
    <name type="scientific">Lojkania enalia</name>
    <dbReference type="NCBI Taxonomy" id="147567"/>
    <lineage>
        <taxon>Eukaryota</taxon>
        <taxon>Fungi</taxon>
        <taxon>Dikarya</taxon>
        <taxon>Ascomycota</taxon>
        <taxon>Pezizomycotina</taxon>
        <taxon>Dothideomycetes</taxon>
        <taxon>Pleosporomycetidae</taxon>
        <taxon>Pleosporales</taxon>
        <taxon>Pleosporales incertae sedis</taxon>
        <taxon>Lojkania</taxon>
    </lineage>
</organism>
<accession>A0A9P4ND77</accession>
<keyword evidence="5" id="KW-0677">Repeat</keyword>
<dbReference type="Gene3D" id="1.25.40.10">
    <property type="entry name" value="Tetratricopeptide repeat domain"/>
    <property type="match status" value="2"/>
</dbReference>
<dbReference type="Pfam" id="PF13424">
    <property type="entry name" value="TPR_12"/>
    <property type="match status" value="2"/>
</dbReference>
<evidence type="ECO:0000256" key="6">
    <source>
        <dbReference type="ARBA" id="ARBA00022803"/>
    </source>
</evidence>
<comment type="caution">
    <text evidence="12">The sequence shown here is derived from an EMBL/GenBank/DDBJ whole genome shotgun (WGS) entry which is preliminary data.</text>
</comment>
<dbReference type="Pfam" id="PF14420">
    <property type="entry name" value="Clr5"/>
    <property type="match status" value="1"/>
</dbReference>
<dbReference type="GO" id="GO:0005737">
    <property type="term" value="C:cytoplasm"/>
    <property type="evidence" value="ECO:0007669"/>
    <property type="project" value="TreeGrafter"/>
</dbReference>
<evidence type="ECO:0000256" key="2">
    <source>
        <dbReference type="ARBA" id="ARBA00009622"/>
    </source>
</evidence>
<comment type="subcellular location">
    <subcellularLocation>
        <location evidence="1">Cytoplasm</location>
        <location evidence="1">Cytoskeleton</location>
    </subcellularLocation>
</comment>
<evidence type="ECO:0000259" key="11">
    <source>
        <dbReference type="Pfam" id="PF14420"/>
    </source>
</evidence>
<dbReference type="InterPro" id="IPR025676">
    <property type="entry name" value="Clr5_dom"/>
</dbReference>
<dbReference type="GO" id="GO:0005871">
    <property type="term" value="C:kinesin complex"/>
    <property type="evidence" value="ECO:0007669"/>
    <property type="project" value="InterPro"/>
</dbReference>
<dbReference type="OrthoDB" id="5986190at2759"/>
<keyword evidence="4" id="KW-0493">Microtubule</keyword>
<keyword evidence="13" id="KW-1185">Reference proteome</keyword>
<dbReference type="GO" id="GO:0007018">
    <property type="term" value="P:microtubule-based movement"/>
    <property type="evidence" value="ECO:0007669"/>
    <property type="project" value="TreeGrafter"/>
</dbReference>
<gene>
    <name evidence="12" type="ORF">CC78DRAFT_450149</name>
</gene>
<dbReference type="GO" id="GO:0005874">
    <property type="term" value="C:microtubule"/>
    <property type="evidence" value="ECO:0007669"/>
    <property type="project" value="UniProtKB-KW"/>
</dbReference>
<protein>
    <submittedName>
        <fullName evidence="12">TPR-like protein</fullName>
    </submittedName>
</protein>
<evidence type="ECO:0000256" key="5">
    <source>
        <dbReference type="ARBA" id="ARBA00022737"/>
    </source>
</evidence>
<evidence type="ECO:0000256" key="7">
    <source>
        <dbReference type="ARBA" id="ARBA00023054"/>
    </source>
</evidence>
<dbReference type="SMART" id="SM00028">
    <property type="entry name" value="TPR"/>
    <property type="match status" value="5"/>
</dbReference>
<evidence type="ECO:0000313" key="13">
    <source>
        <dbReference type="Proteomes" id="UP000800093"/>
    </source>
</evidence>